<keyword evidence="2" id="KW-1185">Reference proteome</keyword>
<evidence type="ECO:0000313" key="1">
    <source>
        <dbReference type="EMBL" id="CAH1408300.1"/>
    </source>
</evidence>
<dbReference type="AlphaFoldDB" id="A0A9P0HU13"/>
<protein>
    <submittedName>
        <fullName evidence="1">Uncharacterized protein</fullName>
    </submittedName>
</protein>
<proteinExistence type="predicted"/>
<reference evidence="1" key="1">
    <citation type="submission" date="2022-01" db="EMBL/GenBank/DDBJ databases">
        <authorList>
            <person name="King R."/>
        </authorList>
    </citation>
    <scope>NUCLEOTIDE SEQUENCE</scope>
</reference>
<sequence length="164" mass="18293">MARHFLRLSTIVVSLTLPKKEEGSLANRIRTSRQDSFPSRELLDLHLLLIRLTYLLPAASSHLLIIALLPSTAYLSVGTEELETSSSSSPLTCLRAHHPSRSAVQILTHRWLSHGPYDLPYQLSRAISRPARQLSHAVGHTFFLLMRDNGGIADLESMQAVLSY</sequence>
<name>A0A9P0HU13_NEZVI</name>
<evidence type="ECO:0000313" key="2">
    <source>
        <dbReference type="Proteomes" id="UP001152798"/>
    </source>
</evidence>
<dbReference type="EMBL" id="OV725083">
    <property type="protein sequence ID" value="CAH1408300.1"/>
    <property type="molecule type" value="Genomic_DNA"/>
</dbReference>
<dbReference type="Proteomes" id="UP001152798">
    <property type="component" value="Chromosome 7"/>
</dbReference>
<organism evidence="1 2">
    <name type="scientific">Nezara viridula</name>
    <name type="common">Southern green stink bug</name>
    <name type="synonym">Cimex viridulus</name>
    <dbReference type="NCBI Taxonomy" id="85310"/>
    <lineage>
        <taxon>Eukaryota</taxon>
        <taxon>Metazoa</taxon>
        <taxon>Ecdysozoa</taxon>
        <taxon>Arthropoda</taxon>
        <taxon>Hexapoda</taxon>
        <taxon>Insecta</taxon>
        <taxon>Pterygota</taxon>
        <taxon>Neoptera</taxon>
        <taxon>Paraneoptera</taxon>
        <taxon>Hemiptera</taxon>
        <taxon>Heteroptera</taxon>
        <taxon>Panheteroptera</taxon>
        <taxon>Pentatomomorpha</taxon>
        <taxon>Pentatomoidea</taxon>
        <taxon>Pentatomidae</taxon>
        <taxon>Pentatominae</taxon>
        <taxon>Nezara</taxon>
    </lineage>
</organism>
<accession>A0A9P0HU13</accession>
<gene>
    <name evidence="1" type="ORF">NEZAVI_LOCUS15856</name>
</gene>